<dbReference type="Proteomes" id="UP000183403">
    <property type="component" value="Unassembled WGS sequence"/>
</dbReference>
<name>A0A1J5T1T8_9ARCH</name>
<sequence length="203" mass="23560">MRQPTEVFDEWAIIGKDKGMENSHEASVSEILEYALARVKTVDGKFTFLDVGCGNGWVADQLSNNENCISSVGIDGAENMIANAHKRQSSAIFYLKDFNDFDFKDKFDLIFSMEVFYYLNSPSEVIKRIYEMLNPNGRFIMGIDHYFENKECHDWQEKVGTRMHLFNEKEWLDFFKNSKFNEVDLWRANSNDWAGTLVITGTK</sequence>
<dbReference type="CDD" id="cd02440">
    <property type="entry name" value="AdoMet_MTases"/>
    <property type="match status" value="1"/>
</dbReference>
<dbReference type="Pfam" id="PF08241">
    <property type="entry name" value="Methyltransf_11"/>
    <property type="match status" value="1"/>
</dbReference>
<dbReference type="SUPFAM" id="SSF53335">
    <property type="entry name" value="S-adenosyl-L-methionine-dependent methyltransferases"/>
    <property type="match status" value="1"/>
</dbReference>
<comment type="caution">
    <text evidence="2">The sequence shown here is derived from an EMBL/GenBank/DDBJ whole genome shotgun (WGS) entry which is preliminary data.</text>
</comment>
<dbReference type="PANTHER" id="PTHR43861">
    <property type="entry name" value="TRANS-ACONITATE 2-METHYLTRANSFERASE-RELATED"/>
    <property type="match status" value="1"/>
</dbReference>
<dbReference type="AlphaFoldDB" id="A0A1J5T1T8"/>
<protein>
    <recommendedName>
        <fullName evidence="1">Methyltransferase type 11 domain-containing protein</fullName>
    </recommendedName>
</protein>
<dbReference type="InterPro" id="IPR029063">
    <property type="entry name" value="SAM-dependent_MTases_sf"/>
</dbReference>
<evidence type="ECO:0000313" key="2">
    <source>
        <dbReference type="EMBL" id="OIR10216.1"/>
    </source>
</evidence>
<evidence type="ECO:0000313" key="3">
    <source>
        <dbReference type="Proteomes" id="UP000183403"/>
    </source>
</evidence>
<gene>
    <name evidence="2" type="ORF">BEU03_01130</name>
</gene>
<accession>A0A1J5T1T8</accession>
<dbReference type="InterPro" id="IPR013216">
    <property type="entry name" value="Methyltransf_11"/>
</dbReference>
<dbReference type="GO" id="GO:0008757">
    <property type="term" value="F:S-adenosylmethionine-dependent methyltransferase activity"/>
    <property type="evidence" value="ECO:0007669"/>
    <property type="project" value="InterPro"/>
</dbReference>
<evidence type="ECO:0000259" key="1">
    <source>
        <dbReference type="Pfam" id="PF08241"/>
    </source>
</evidence>
<dbReference type="EMBL" id="MIYV01000023">
    <property type="protein sequence ID" value="OIR10216.1"/>
    <property type="molecule type" value="Genomic_DNA"/>
</dbReference>
<feature type="domain" description="Methyltransferase type 11" evidence="1">
    <location>
        <begin position="49"/>
        <end position="141"/>
    </location>
</feature>
<dbReference type="Gene3D" id="3.40.50.150">
    <property type="entry name" value="Vaccinia Virus protein VP39"/>
    <property type="match status" value="1"/>
</dbReference>
<proteinExistence type="predicted"/>
<organism evidence="2 3">
    <name type="scientific">Marine Group III euryarchaeote CG-Epi6</name>
    <dbReference type="NCBI Taxonomy" id="1889000"/>
    <lineage>
        <taxon>Archaea</taxon>
        <taxon>Methanobacteriati</taxon>
        <taxon>Thermoplasmatota</taxon>
        <taxon>Thermoplasmata</taxon>
        <taxon>Candidatus Thermoprofundales</taxon>
    </lineage>
</organism>
<reference evidence="2 3" key="1">
    <citation type="submission" date="2016-08" db="EMBL/GenBank/DDBJ databases">
        <title>New Insights into Marine Group III Euryarchaeota, from dark to light.</title>
        <authorList>
            <person name="Haro-Moreno J.M."/>
            <person name="Rodriguez-Valera F."/>
            <person name="Lopez-Garcia P."/>
            <person name="Moreira D."/>
            <person name="Martin-Cuadrado A.B."/>
        </authorList>
    </citation>
    <scope>NUCLEOTIDE SEQUENCE [LARGE SCALE GENOMIC DNA]</scope>
    <source>
        <strain evidence="2">CG-Epi6</strain>
    </source>
</reference>